<protein>
    <recommendedName>
        <fullName evidence="4">DUF2244 domain-containing protein</fullName>
    </recommendedName>
</protein>
<comment type="caution">
    <text evidence="2">The sequence shown here is derived from an EMBL/GenBank/DDBJ whole genome shotgun (WGS) entry which is preliminary data.</text>
</comment>
<organism evidence="2 3">
    <name type="scientific">Inmirania thermothiophila</name>
    <dbReference type="NCBI Taxonomy" id="1750597"/>
    <lineage>
        <taxon>Bacteria</taxon>
        <taxon>Pseudomonadati</taxon>
        <taxon>Pseudomonadota</taxon>
        <taxon>Gammaproteobacteria</taxon>
        <taxon>Chromatiales</taxon>
        <taxon>Ectothiorhodospiraceae</taxon>
        <taxon>Inmirania</taxon>
    </lineage>
</organism>
<gene>
    <name evidence="2" type="ORF">EDC57_1562</name>
</gene>
<dbReference type="Proteomes" id="UP000276634">
    <property type="component" value="Unassembled WGS sequence"/>
</dbReference>
<dbReference type="AlphaFoldDB" id="A0A3N1Y0K1"/>
<keyword evidence="1" id="KW-0812">Transmembrane</keyword>
<evidence type="ECO:0000256" key="1">
    <source>
        <dbReference type="SAM" id="Phobius"/>
    </source>
</evidence>
<accession>A0A3N1Y0K1</accession>
<name>A0A3N1Y0K1_9GAMM</name>
<reference evidence="2 3" key="1">
    <citation type="submission" date="2018-11" db="EMBL/GenBank/DDBJ databases">
        <title>Genomic Encyclopedia of Type Strains, Phase IV (KMG-IV): sequencing the most valuable type-strain genomes for metagenomic binning, comparative biology and taxonomic classification.</title>
        <authorList>
            <person name="Goeker M."/>
        </authorList>
    </citation>
    <scope>NUCLEOTIDE SEQUENCE [LARGE SCALE GENOMIC DNA]</scope>
    <source>
        <strain evidence="2 3">DSM 100275</strain>
    </source>
</reference>
<dbReference type="RefSeq" id="WP_123401309.1">
    <property type="nucleotide sequence ID" value="NZ_RJVI01000002.1"/>
</dbReference>
<keyword evidence="1" id="KW-0472">Membrane</keyword>
<feature type="transmembrane region" description="Helical" evidence="1">
    <location>
        <begin position="46"/>
        <end position="68"/>
    </location>
</feature>
<evidence type="ECO:0000313" key="3">
    <source>
        <dbReference type="Proteomes" id="UP000276634"/>
    </source>
</evidence>
<proteinExistence type="predicted"/>
<sequence length="147" mass="16596">MDVGIVRSIDFNAAANLAAAVFFLAVPVVVVLGLAWWGRLRVRRPALALAAVMVYEALVLYSAVWGQFHRIDVDAEGRWLLHYWLPARTVVLGPRNVAAVRAAPGDPWTWRTVRVVVETRDGRRLRSTQFGRERTQALVRELRALVR</sequence>
<evidence type="ECO:0008006" key="4">
    <source>
        <dbReference type="Google" id="ProtNLM"/>
    </source>
</evidence>
<dbReference type="EMBL" id="RJVI01000002">
    <property type="protein sequence ID" value="ROR32364.1"/>
    <property type="molecule type" value="Genomic_DNA"/>
</dbReference>
<keyword evidence="1" id="KW-1133">Transmembrane helix</keyword>
<keyword evidence="3" id="KW-1185">Reference proteome</keyword>
<evidence type="ECO:0000313" key="2">
    <source>
        <dbReference type="EMBL" id="ROR32364.1"/>
    </source>
</evidence>
<feature type="transmembrane region" description="Helical" evidence="1">
    <location>
        <begin position="17"/>
        <end position="37"/>
    </location>
</feature>